<dbReference type="AlphaFoldDB" id="A0A6A5WZK6"/>
<keyword evidence="2 6" id="KW-0812">Transmembrane</keyword>
<keyword evidence="3 6" id="KW-1133">Transmembrane helix</keyword>
<evidence type="ECO:0000256" key="5">
    <source>
        <dbReference type="SAM" id="MobiDB-lite"/>
    </source>
</evidence>
<dbReference type="OrthoDB" id="4205486at2759"/>
<feature type="region of interest" description="Disordered" evidence="5">
    <location>
        <begin position="227"/>
        <end position="253"/>
    </location>
</feature>
<evidence type="ECO:0000256" key="6">
    <source>
        <dbReference type="SAM" id="Phobius"/>
    </source>
</evidence>
<dbReference type="InterPro" id="IPR029208">
    <property type="entry name" value="COX14"/>
</dbReference>
<keyword evidence="4 6" id="KW-0472">Membrane</keyword>
<dbReference type="Proteomes" id="UP000799779">
    <property type="component" value="Unassembled WGS sequence"/>
</dbReference>
<evidence type="ECO:0000256" key="3">
    <source>
        <dbReference type="ARBA" id="ARBA00022989"/>
    </source>
</evidence>
<dbReference type="GO" id="GO:0016020">
    <property type="term" value="C:membrane"/>
    <property type="evidence" value="ECO:0007669"/>
    <property type="project" value="UniProtKB-SubCell"/>
</dbReference>
<evidence type="ECO:0000313" key="7">
    <source>
        <dbReference type="EMBL" id="KAF2007142.1"/>
    </source>
</evidence>
<proteinExistence type="predicted"/>
<protein>
    <recommendedName>
        <fullName evidence="9">Cytochrome oxidase c assembly domain-containing protein</fullName>
    </recommendedName>
</protein>
<evidence type="ECO:0000256" key="4">
    <source>
        <dbReference type="ARBA" id="ARBA00023136"/>
    </source>
</evidence>
<dbReference type="Pfam" id="PF14880">
    <property type="entry name" value="COX14"/>
    <property type="match status" value="1"/>
</dbReference>
<evidence type="ECO:0000256" key="2">
    <source>
        <dbReference type="ARBA" id="ARBA00022692"/>
    </source>
</evidence>
<keyword evidence="8" id="KW-1185">Reference proteome</keyword>
<accession>A0A6A5WZK6</accession>
<organism evidence="7 8">
    <name type="scientific">Amniculicola lignicola CBS 123094</name>
    <dbReference type="NCBI Taxonomy" id="1392246"/>
    <lineage>
        <taxon>Eukaryota</taxon>
        <taxon>Fungi</taxon>
        <taxon>Dikarya</taxon>
        <taxon>Ascomycota</taxon>
        <taxon>Pezizomycotina</taxon>
        <taxon>Dothideomycetes</taxon>
        <taxon>Pleosporomycetidae</taxon>
        <taxon>Pleosporales</taxon>
        <taxon>Amniculicolaceae</taxon>
        <taxon>Amniculicola</taxon>
    </lineage>
</organism>
<evidence type="ECO:0008006" key="9">
    <source>
        <dbReference type="Google" id="ProtNLM"/>
    </source>
</evidence>
<evidence type="ECO:0000256" key="1">
    <source>
        <dbReference type="ARBA" id="ARBA00004167"/>
    </source>
</evidence>
<comment type="subcellular location">
    <subcellularLocation>
        <location evidence="1">Membrane</location>
        <topology evidence="1">Single-pass membrane protein</topology>
    </subcellularLocation>
</comment>
<dbReference type="EMBL" id="ML977558">
    <property type="protein sequence ID" value="KAF2007142.1"/>
    <property type="molecule type" value="Genomic_DNA"/>
</dbReference>
<evidence type="ECO:0000313" key="8">
    <source>
        <dbReference type="Proteomes" id="UP000799779"/>
    </source>
</evidence>
<feature type="region of interest" description="Disordered" evidence="5">
    <location>
        <begin position="1"/>
        <end position="42"/>
    </location>
</feature>
<name>A0A6A5WZK6_9PLEO</name>
<sequence>MSRSPKDATRFTTTGVWSHASKPARSTTLNPEPAPKNETPQQKVKRLREAANRAKMAQVTKWDVLYLYGRIAADASHRAAVYGIVFATGCFGVLAVFSIGDMVVYNRRKRAIWFEQQEKEQAKILESAREAVALGTASAAQTALVDGIREEEEAMEKRKAERKAGSKILWWLHGEWNEDETLKEQRKKALEDIQREATEGVRAVEYGVEQVGKGVTQAVREAREQVSNAVHTTPPPPAVMGGPLDKAAASATESSKGWFGWITGGSKKSE</sequence>
<feature type="transmembrane region" description="Helical" evidence="6">
    <location>
        <begin position="79"/>
        <end position="100"/>
    </location>
</feature>
<reference evidence="7" key="1">
    <citation type="journal article" date="2020" name="Stud. Mycol.">
        <title>101 Dothideomycetes genomes: a test case for predicting lifestyles and emergence of pathogens.</title>
        <authorList>
            <person name="Haridas S."/>
            <person name="Albert R."/>
            <person name="Binder M."/>
            <person name="Bloem J."/>
            <person name="Labutti K."/>
            <person name="Salamov A."/>
            <person name="Andreopoulos B."/>
            <person name="Baker S."/>
            <person name="Barry K."/>
            <person name="Bills G."/>
            <person name="Bluhm B."/>
            <person name="Cannon C."/>
            <person name="Castanera R."/>
            <person name="Culley D."/>
            <person name="Daum C."/>
            <person name="Ezra D."/>
            <person name="Gonzalez J."/>
            <person name="Henrissat B."/>
            <person name="Kuo A."/>
            <person name="Liang C."/>
            <person name="Lipzen A."/>
            <person name="Lutzoni F."/>
            <person name="Magnuson J."/>
            <person name="Mondo S."/>
            <person name="Nolan M."/>
            <person name="Ohm R."/>
            <person name="Pangilinan J."/>
            <person name="Park H.-J."/>
            <person name="Ramirez L."/>
            <person name="Alfaro M."/>
            <person name="Sun H."/>
            <person name="Tritt A."/>
            <person name="Yoshinaga Y."/>
            <person name="Zwiers L.-H."/>
            <person name="Turgeon B."/>
            <person name="Goodwin S."/>
            <person name="Spatafora J."/>
            <person name="Crous P."/>
            <person name="Grigoriev I."/>
        </authorList>
    </citation>
    <scope>NUCLEOTIDE SEQUENCE</scope>
    <source>
        <strain evidence="7">CBS 123094</strain>
    </source>
</reference>
<gene>
    <name evidence="7" type="ORF">P154DRAFT_559033</name>
</gene>